<organism evidence="1 2">
    <name type="scientific">Planktomarina temperata RCA23</name>
    <dbReference type="NCBI Taxonomy" id="666509"/>
    <lineage>
        <taxon>Bacteria</taxon>
        <taxon>Pseudomonadati</taxon>
        <taxon>Pseudomonadota</taxon>
        <taxon>Alphaproteobacteria</taxon>
        <taxon>Rhodobacterales</taxon>
        <taxon>Paracoccaceae</taxon>
        <taxon>Planktomarina</taxon>
    </lineage>
</organism>
<evidence type="ECO:0008006" key="3">
    <source>
        <dbReference type="Google" id="ProtNLM"/>
    </source>
</evidence>
<proteinExistence type="predicted"/>
<keyword evidence="2" id="KW-1185">Reference proteome</keyword>
<reference evidence="1 2" key="1">
    <citation type="journal article" date="2014" name="ISME J.">
        <title>Adaptation of an abundant Roseobacter RCA organism to pelagic systems revealed by genomic and transcriptomic analyses.</title>
        <authorList>
            <person name="Voget S."/>
            <person name="Wemheuer B."/>
            <person name="Brinkhoff T."/>
            <person name="Vollmers J."/>
            <person name="Dietrich S."/>
            <person name="Giebel H.A."/>
            <person name="Beardsley C."/>
            <person name="Sardemann C."/>
            <person name="Bakenhus I."/>
            <person name="Billerbeck S."/>
            <person name="Daniel R."/>
            <person name="Simon M."/>
        </authorList>
    </citation>
    <scope>NUCLEOTIDE SEQUENCE [LARGE SCALE GENOMIC DNA]</scope>
    <source>
        <strain evidence="1 2">RCA23</strain>
    </source>
</reference>
<evidence type="ECO:0000313" key="2">
    <source>
        <dbReference type="Proteomes" id="UP000028680"/>
    </source>
</evidence>
<dbReference type="EMBL" id="CP003984">
    <property type="protein sequence ID" value="AII87525.1"/>
    <property type="molecule type" value="Genomic_DNA"/>
</dbReference>
<protein>
    <recommendedName>
        <fullName evidence="3">DUF2237 domain-containing protein</fullName>
    </recommendedName>
</protein>
<dbReference type="Gene3D" id="3.30.56.110">
    <property type="entry name" value="Protein of unknown function DUF2237"/>
    <property type="match status" value="1"/>
</dbReference>
<dbReference type="GeneID" id="93367427"/>
<accession>A0AAN0RJW4</accession>
<sequence>MQKDIEINVVGLPLAPCSQEPLTGFFRDGSCNTCAQDTGSHTVCAVMTAEFLAFSKYLGNDLSTPRPEFGFAGLKAGDRWCLCAGRFLQAHEEGCAPQVQLTSTHQKALDIVPIEILRLYATP</sequence>
<dbReference type="RefSeq" id="WP_044050226.1">
    <property type="nucleotide sequence ID" value="NZ_CP003984.1"/>
</dbReference>
<dbReference type="PANTHER" id="PTHR37466:SF1">
    <property type="entry name" value="SLR1628 PROTEIN"/>
    <property type="match status" value="1"/>
</dbReference>
<gene>
    <name evidence="1" type="ORF">RCA23_c19940</name>
</gene>
<dbReference type="Pfam" id="PF09996">
    <property type="entry name" value="DUF2237"/>
    <property type="match status" value="1"/>
</dbReference>
<evidence type="ECO:0000313" key="1">
    <source>
        <dbReference type="EMBL" id="AII87525.1"/>
    </source>
</evidence>
<dbReference type="KEGG" id="ptp:RCA23_c19940"/>
<dbReference type="PANTHER" id="PTHR37466">
    <property type="entry name" value="SLR1628 PROTEIN"/>
    <property type="match status" value="1"/>
</dbReference>
<dbReference type="AlphaFoldDB" id="A0AAN0RJW4"/>
<dbReference type="Proteomes" id="UP000028680">
    <property type="component" value="Chromosome"/>
</dbReference>
<name>A0AAN0RJW4_9RHOB</name>
<dbReference type="InterPro" id="IPR018714">
    <property type="entry name" value="DUF2237"/>
</dbReference>